<dbReference type="EMBL" id="BDQX01000098">
    <property type="protein sequence ID" value="GBG07620.1"/>
    <property type="molecule type" value="Genomic_DNA"/>
</dbReference>
<sequence length="75" mass="8573">MSEFSASYHIRTNAKTKVVDLIKDSDNKGYVFEETNGWVTFLIDGPAFNINESVLLCNPGLLVHYNYAEDHGWEF</sequence>
<dbReference type="RefSeq" id="WP_258234927.1">
    <property type="nucleotide sequence ID" value="NZ_BDQX01000098.1"/>
</dbReference>
<dbReference type="AlphaFoldDB" id="A0A2R5ELT0"/>
<proteinExistence type="predicted"/>
<accession>A0A2R5ELT0</accession>
<comment type="caution">
    <text evidence="1">The sequence shown here is derived from an EMBL/GenBank/DDBJ whole genome shotgun (WGS) entry which is preliminary data.</text>
</comment>
<name>A0A2R5ELT0_9BACL</name>
<dbReference type="Proteomes" id="UP000245202">
    <property type="component" value="Unassembled WGS sequence"/>
</dbReference>
<organism evidence="1 2">
    <name type="scientific">Paenibacillus agaridevorans</name>
    <dbReference type="NCBI Taxonomy" id="171404"/>
    <lineage>
        <taxon>Bacteria</taxon>
        <taxon>Bacillati</taxon>
        <taxon>Bacillota</taxon>
        <taxon>Bacilli</taxon>
        <taxon>Bacillales</taxon>
        <taxon>Paenibacillaceae</taxon>
        <taxon>Paenibacillus</taxon>
    </lineage>
</organism>
<evidence type="ECO:0000313" key="1">
    <source>
        <dbReference type="EMBL" id="GBG07620.1"/>
    </source>
</evidence>
<keyword evidence="2" id="KW-1185">Reference proteome</keyword>
<protein>
    <submittedName>
        <fullName evidence="1">Uncharacterized protein</fullName>
    </submittedName>
</protein>
<evidence type="ECO:0000313" key="2">
    <source>
        <dbReference type="Proteomes" id="UP000245202"/>
    </source>
</evidence>
<reference evidence="1 2" key="1">
    <citation type="submission" date="2017-08" db="EMBL/GenBank/DDBJ databases">
        <title>Substantial Increase in Enzyme Production by Combined Drug-Resistance Mutations in Paenibacillus agaridevorans.</title>
        <authorList>
            <person name="Tanaka Y."/>
            <person name="Funane K."/>
            <person name="Hosaka T."/>
            <person name="Shiwa Y."/>
            <person name="Fujita N."/>
            <person name="Miyazaki T."/>
            <person name="Yoshikawa H."/>
            <person name="Murakami K."/>
            <person name="Kasahara K."/>
            <person name="Inaoka T."/>
            <person name="Hiraga Y."/>
            <person name="Ochi K."/>
        </authorList>
    </citation>
    <scope>NUCLEOTIDE SEQUENCE [LARGE SCALE GENOMIC DNA]</scope>
    <source>
        <strain evidence="1 2">T-3040</strain>
    </source>
</reference>
<gene>
    <name evidence="1" type="ORF">PAT3040_02176</name>
</gene>